<keyword evidence="3" id="KW-1133">Transmembrane helix</keyword>
<keyword evidence="3" id="KW-0812">Transmembrane</keyword>
<dbReference type="AlphaFoldDB" id="A0A3B3RQ89"/>
<dbReference type="Pfam" id="PF07654">
    <property type="entry name" value="C1-set"/>
    <property type="match status" value="2"/>
</dbReference>
<dbReference type="SUPFAM" id="SSF48726">
    <property type="entry name" value="Immunoglobulin"/>
    <property type="match status" value="3"/>
</dbReference>
<feature type="domain" description="Ig-like" evidence="4">
    <location>
        <begin position="80"/>
        <end position="187"/>
    </location>
</feature>
<feature type="compositionally biased region" description="Low complexity" evidence="2">
    <location>
        <begin position="10"/>
        <end position="20"/>
    </location>
</feature>
<evidence type="ECO:0000313" key="5">
    <source>
        <dbReference type="Ensembl" id="ENSPKIP00000020752.1"/>
    </source>
</evidence>
<feature type="transmembrane region" description="Helical" evidence="3">
    <location>
        <begin position="326"/>
        <end position="349"/>
    </location>
</feature>
<dbReference type="PANTHER" id="PTHR23411">
    <property type="entry name" value="TAPASIN"/>
    <property type="match status" value="1"/>
</dbReference>
<dbReference type="InterPro" id="IPR003006">
    <property type="entry name" value="Ig/MHC_CS"/>
</dbReference>
<sequence length="377" mass="41615">MASDFSPADSLSFSWKDSSSQPLQDSRQYPLLEQNGVNVGFSEIRVTAEDWEKKKPYQCTVTHPALSGDKTVILEKPDPPSVPTNKPCLDLTLKSPRVIELFINNKAVLDCIISGRDKGAVEQAEVTWKVDHAVTTVNVNTASGAWGLKGRFVRNSTLTLSGTSSKGTIIECQVQQKGGSPISETLTIGQERQSPPTVSIAIPADLNKMTDIMLACLVTDFSPSEIYVAWQVENGGYEAGITGEPVATGEKFSVTSLLKVSKVNWNKSTTYSCIARHGSQEQQKVPAIKTVNKKTEKPRVPTPEQDHLDTCNCNEEVPHKDEYNSLWNTAFSFIILFLTSLTILGFNIYHTHLKVHRHFIFFGRHFYPKKDAAVNGG</sequence>
<dbReference type="Proteomes" id="UP000261540">
    <property type="component" value="Unplaced"/>
</dbReference>
<keyword evidence="6" id="KW-1185">Reference proteome</keyword>
<dbReference type="InterPro" id="IPR007110">
    <property type="entry name" value="Ig-like_dom"/>
</dbReference>
<evidence type="ECO:0000259" key="4">
    <source>
        <dbReference type="PROSITE" id="PS50835"/>
    </source>
</evidence>
<feature type="region of interest" description="Disordered" evidence="2">
    <location>
        <begin position="1"/>
        <end position="28"/>
    </location>
</feature>
<evidence type="ECO:0000256" key="1">
    <source>
        <dbReference type="ARBA" id="ARBA00023319"/>
    </source>
</evidence>
<protein>
    <recommendedName>
        <fullName evidence="4">Ig-like domain-containing protein</fullName>
    </recommendedName>
</protein>
<evidence type="ECO:0000256" key="3">
    <source>
        <dbReference type="SAM" id="Phobius"/>
    </source>
</evidence>
<accession>A0A3B3RQ89</accession>
<proteinExistence type="predicted"/>
<evidence type="ECO:0000256" key="2">
    <source>
        <dbReference type="SAM" id="MobiDB-lite"/>
    </source>
</evidence>
<dbReference type="InterPro" id="IPR050380">
    <property type="entry name" value="Immune_Resp_Modulators"/>
</dbReference>
<dbReference type="InterPro" id="IPR003597">
    <property type="entry name" value="Ig_C1-set"/>
</dbReference>
<dbReference type="InterPro" id="IPR013783">
    <property type="entry name" value="Ig-like_fold"/>
</dbReference>
<organism evidence="5 6">
    <name type="scientific">Paramormyrops kingsleyae</name>
    <dbReference type="NCBI Taxonomy" id="1676925"/>
    <lineage>
        <taxon>Eukaryota</taxon>
        <taxon>Metazoa</taxon>
        <taxon>Chordata</taxon>
        <taxon>Craniata</taxon>
        <taxon>Vertebrata</taxon>
        <taxon>Euteleostomi</taxon>
        <taxon>Actinopterygii</taxon>
        <taxon>Neopterygii</taxon>
        <taxon>Teleostei</taxon>
        <taxon>Osteoglossocephala</taxon>
        <taxon>Osteoglossomorpha</taxon>
        <taxon>Osteoglossiformes</taxon>
        <taxon>Mormyridae</taxon>
        <taxon>Paramormyrops</taxon>
    </lineage>
</organism>
<feature type="domain" description="Ig-like" evidence="4">
    <location>
        <begin position="196"/>
        <end position="286"/>
    </location>
</feature>
<dbReference type="SMART" id="SM00407">
    <property type="entry name" value="IGc1"/>
    <property type="match status" value="2"/>
</dbReference>
<reference evidence="5" key="2">
    <citation type="submission" date="2025-09" db="UniProtKB">
        <authorList>
            <consortium name="Ensembl"/>
        </authorList>
    </citation>
    <scope>IDENTIFICATION</scope>
</reference>
<dbReference type="InterPro" id="IPR036179">
    <property type="entry name" value="Ig-like_dom_sf"/>
</dbReference>
<dbReference type="STRING" id="1676925.ENSPKIP00000020752"/>
<dbReference type="PROSITE" id="PS50835">
    <property type="entry name" value="IG_LIKE"/>
    <property type="match status" value="2"/>
</dbReference>
<dbReference type="Gene3D" id="2.60.40.10">
    <property type="entry name" value="Immunoglobulins"/>
    <property type="match status" value="3"/>
</dbReference>
<keyword evidence="3" id="KW-0472">Membrane</keyword>
<dbReference type="Ensembl" id="ENSPKIT00000001374.1">
    <property type="protein sequence ID" value="ENSPKIP00000020752.1"/>
    <property type="gene ID" value="ENSPKIG00000005416.1"/>
</dbReference>
<dbReference type="GeneTree" id="ENSGT01060000248704"/>
<dbReference type="PROSITE" id="PS00290">
    <property type="entry name" value="IG_MHC"/>
    <property type="match status" value="2"/>
</dbReference>
<reference evidence="5" key="1">
    <citation type="submission" date="2025-08" db="UniProtKB">
        <authorList>
            <consortium name="Ensembl"/>
        </authorList>
    </citation>
    <scope>IDENTIFICATION</scope>
</reference>
<keyword evidence="1" id="KW-0393">Immunoglobulin domain</keyword>
<evidence type="ECO:0000313" key="6">
    <source>
        <dbReference type="Proteomes" id="UP000261540"/>
    </source>
</evidence>
<name>A0A3B3RQ89_9TELE</name>